<comment type="caution">
    <text evidence="2">The sequence shown here is derived from an EMBL/GenBank/DDBJ whole genome shotgun (WGS) entry which is preliminary data.</text>
</comment>
<gene>
    <name evidence="2" type="ORF">FHS74_001292</name>
</gene>
<feature type="signal peptide" evidence="1">
    <location>
        <begin position="1"/>
        <end position="19"/>
    </location>
</feature>
<protein>
    <submittedName>
        <fullName evidence="2">Uncharacterized protein</fullName>
    </submittedName>
</protein>
<name>A0A7X0AV83_9PROT</name>
<dbReference type="Proteomes" id="UP000539175">
    <property type="component" value="Unassembled WGS sequence"/>
</dbReference>
<sequence length="389" mass="40531">MPRILGLAAALLLTWPAQAAAPADPAALAAASPLTREALARLRADVDTLHDPALKAATADALFNPATCVAHRAHLTDADRQAIADRLVAEGLADPADTPEGLIAGLFPALPGDGGPCPHLPQPLAAAPGGNAGSHHSWPGGLAVHEAFNAQSARDFAAAYRTLDGADLDGQDDLITAAPLWHDWAKALLFVWRPDGGLPPEISLGGHGDAGDFRTGAHHILGLAEAMARRLPADLIIVQACAHQAPERGRPDRLVHWLRAAAIIARVDPVAAGYLATAPSGGLTLPGLAAGAEPMATAVPRWWSACLIHAQSDHNWVYAEPAIEDADALLRQLAPRFGIDTANPAQYAWSYRHPVLSRLGAARIQSLAARGGLEAVAQALIPMRAQGVF</sequence>
<reference evidence="2 3" key="1">
    <citation type="submission" date="2020-08" db="EMBL/GenBank/DDBJ databases">
        <title>Genomic Encyclopedia of Type Strains, Phase IV (KMG-IV): sequencing the most valuable type-strain genomes for metagenomic binning, comparative biology and taxonomic classification.</title>
        <authorList>
            <person name="Goeker M."/>
        </authorList>
    </citation>
    <scope>NUCLEOTIDE SEQUENCE [LARGE SCALE GENOMIC DNA]</scope>
    <source>
        <strain evidence="2 3">DSM 22198</strain>
    </source>
</reference>
<dbReference type="EMBL" id="JACIIZ010000003">
    <property type="protein sequence ID" value="MBB6250747.1"/>
    <property type="molecule type" value="Genomic_DNA"/>
</dbReference>
<evidence type="ECO:0000313" key="3">
    <source>
        <dbReference type="Proteomes" id="UP000539175"/>
    </source>
</evidence>
<organism evidence="2 3">
    <name type="scientific">Nitrospirillum iridis</name>
    <dbReference type="NCBI Taxonomy" id="765888"/>
    <lineage>
        <taxon>Bacteria</taxon>
        <taxon>Pseudomonadati</taxon>
        <taxon>Pseudomonadota</taxon>
        <taxon>Alphaproteobacteria</taxon>
        <taxon>Rhodospirillales</taxon>
        <taxon>Azospirillaceae</taxon>
        <taxon>Nitrospirillum</taxon>
    </lineage>
</organism>
<keyword evidence="1" id="KW-0732">Signal</keyword>
<dbReference type="RefSeq" id="WP_184798621.1">
    <property type="nucleotide sequence ID" value="NZ_JACIIZ010000003.1"/>
</dbReference>
<evidence type="ECO:0000256" key="1">
    <source>
        <dbReference type="SAM" id="SignalP"/>
    </source>
</evidence>
<evidence type="ECO:0000313" key="2">
    <source>
        <dbReference type="EMBL" id="MBB6250747.1"/>
    </source>
</evidence>
<feature type="chain" id="PRO_5031296953" evidence="1">
    <location>
        <begin position="20"/>
        <end position="389"/>
    </location>
</feature>
<dbReference type="AlphaFoldDB" id="A0A7X0AV83"/>
<proteinExistence type="predicted"/>
<keyword evidence="3" id="KW-1185">Reference proteome</keyword>
<accession>A0A7X0AV83</accession>